<evidence type="ECO:0000313" key="4">
    <source>
        <dbReference type="EMBL" id="OPH38108.1"/>
    </source>
</evidence>
<accession>A0ABX3NHR2</accession>
<gene>
    <name evidence="4" type="ORF">B5J93_06890</name>
</gene>
<proteinExistence type="predicted"/>
<organism evidence="4 5">
    <name type="scientific">Moraxella equi</name>
    <dbReference type="NCBI Taxonomy" id="60442"/>
    <lineage>
        <taxon>Bacteria</taxon>
        <taxon>Pseudomonadati</taxon>
        <taxon>Pseudomonadota</taxon>
        <taxon>Gammaproteobacteria</taxon>
        <taxon>Moraxellales</taxon>
        <taxon>Moraxellaceae</taxon>
        <taxon>Moraxella</taxon>
    </lineage>
</organism>
<dbReference type="InterPro" id="IPR022742">
    <property type="entry name" value="Hydrolase_4"/>
</dbReference>
<feature type="domain" description="Serine aminopeptidase S33" evidence="3">
    <location>
        <begin position="1"/>
        <end position="67"/>
    </location>
</feature>
<keyword evidence="2" id="KW-0472">Membrane</keyword>
<evidence type="ECO:0000313" key="5">
    <source>
        <dbReference type="Proteomes" id="UP000190777"/>
    </source>
</evidence>
<comment type="caution">
    <text evidence="4">The sequence shown here is derived from an EMBL/GenBank/DDBJ whole genome shotgun (WGS) entry which is preliminary data.</text>
</comment>
<protein>
    <recommendedName>
        <fullName evidence="3">Serine aminopeptidase S33 domain-containing protein</fullName>
    </recommendedName>
</protein>
<sequence>MGAVIASAYVHDYAPNIRGMILGTPALAIRLYVPFALPALKVAKKLGVMSRVKLRQSPSAHTKHLSRPAHRLPTNRGTPAR</sequence>
<dbReference type="Proteomes" id="UP000190777">
    <property type="component" value="Unassembled WGS sequence"/>
</dbReference>
<name>A0ABX3NHR2_9GAMM</name>
<keyword evidence="2" id="KW-0812">Transmembrane</keyword>
<keyword evidence="2" id="KW-1133">Transmembrane helix</keyword>
<evidence type="ECO:0000256" key="2">
    <source>
        <dbReference type="SAM" id="Phobius"/>
    </source>
</evidence>
<feature type="compositionally biased region" description="Basic residues" evidence="1">
    <location>
        <begin position="61"/>
        <end position="70"/>
    </location>
</feature>
<dbReference type="EMBL" id="MXAP01000066">
    <property type="protein sequence ID" value="OPH38108.1"/>
    <property type="molecule type" value="Genomic_DNA"/>
</dbReference>
<feature type="region of interest" description="Disordered" evidence="1">
    <location>
        <begin position="55"/>
        <end position="81"/>
    </location>
</feature>
<reference evidence="4 5" key="1">
    <citation type="submission" date="2017-03" db="EMBL/GenBank/DDBJ databases">
        <title>Draft genome sequence of Moraxella equi CCUG 4950T type strain.</title>
        <authorList>
            <person name="Salva-Serra F."/>
            <person name="Engstrom-Jakobsson H."/>
            <person name="Thorell K."/>
            <person name="Jaen-Luchoro D."/>
            <person name="Gonzales-Siles L."/>
            <person name="Karlsson R."/>
            <person name="Yazdan S."/>
            <person name="Boulund F."/>
            <person name="Johnning A."/>
            <person name="Engstrand L."/>
            <person name="Kristiansson E."/>
            <person name="Moore E."/>
        </authorList>
    </citation>
    <scope>NUCLEOTIDE SEQUENCE [LARGE SCALE GENOMIC DNA]</scope>
    <source>
        <strain evidence="4 5">CCUG 4950</strain>
    </source>
</reference>
<keyword evidence="5" id="KW-1185">Reference proteome</keyword>
<evidence type="ECO:0000256" key="1">
    <source>
        <dbReference type="SAM" id="MobiDB-lite"/>
    </source>
</evidence>
<feature type="transmembrane region" description="Helical" evidence="2">
    <location>
        <begin position="20"/>
        <end position="43"/>
    </location>
</feature>
<evidence type="ECO:0000259" key="3">
    <source>
        <dbReference type="Pfam" id="PF12146"/>
    </source>
</evidence>
<dbReference type="Pfam" id="PF12146">
    <property type="entry name" value="Hydrolase_4"/>
    <property type="match status" value="1"/>
</dbReference>